<organism evidence="2 3">
    <name type="scientific">Microthlaspi erraticum</name>
    <dbReference type="NCBI Taxonomy" id="1685480"/>
    <lineage>
        <taxon>Eukaryota</taxon>
        <taxon>Viridiplantae</taxon>
        <taxon>Streptophyta</taxon>
        <taxon>Embryophyta</taxon>
        <taxon>Tracheophyta</taxon>
        <taxon>Spermatophyta</taxon>
        <taxon>Magnoliopsida</taxon>
        <taxon>eudicotyledons</taxon>
        <taxon>Gunneridae</taxon>
        <taxon>Pentapetalae</taxon>
        <taxon>rosids</taxon>
        <taxon>malvids</taxon>
        <taxon>Brassicales</taxon>
        <taxon>Brassicaceae</taxon>
        <taxon>Coluteocarpeae</taxon>
        <taxon>Microthlaspi</taxon>
    </lineage>
</organism>
<feature type="region of interest" description="Disordered" evidence="1">
    <location>
        <begin position="141"/>
        <end position="190"/>
    </location>
</feature>
<dbReference type="OrthoDB" id="680851at2759"/>
<evidence type="ECO:0000313" key="2">
    <source>
        <dbReference type="EMBL" id="CAA7062608.1"/>
    </source>
</evidence>
<accession>A0A6D2KZU2</accession>
<name>A0A6D2KZU2_9BRAS</name>
<feature type="compositionally biased region" description="Basic and acidic residues" evidence="1">
    <location>
        <begin position="167"/>
        <end position="183"/>
    </location>
</feature>
<evidence type="ECO:0000256" key="1">
    <source>
        <dbReference type="SAM" id="MobiDB-lite"/>
    </source>
</evidence>
<reference evidence="2" key="1">
    <citation type="submission" date="2020-01" db="EMBL/GenBank/DDBJ databases">
        <authorList>
            <person name="Mishra B."/>
        </authorList>
    </citation>
    <scope>NUCLEOTIDE SEQUENCE [LARGE SCALE GENOMIC DNA]</scope>
</reference>
<sequence length="208" mass="22487">MDLESESSALEASVEVNGLIGNVETIDDDKVVSASATVEAEIDEKTTTDLDKPFNSPVEPISKGFGLRKWRRRRIRRDIVKDDTSVNIKVRKRVLSGAADPDAKQMHFSGPDVEQDSLGSVGSVNNMVGFAESSHGPGLAFAAGVDSDNSEDRSSSMSSTAASGPKVRCDKKMGHSWDKERAKHLGGKSVISWGEQRKIRVENGDKGR</sequence>
<dbReference type="AlphaFoldDB" id="A0A6D2KZU2"/>
<dbReference type="InterPro" id="IPR044696">
    <property type="entry name" value="WIP1/2/3"/>
</dbReference>
<gene>
    <name evidence="2" type="ORF">MERR_LOCUS49844</name>
</gene>
<dbReference type="Proteomes" id="UP000467841">
    <property type="component" value="Unassembled WGS sequence"/>
</dbReference>
<keyword evidence="3" id="KW-1185">Reference proteome</keyword>
<dbReference type="PANTHER" id="PTHR34562">
    <property type="entry name" value="WPP DOMAIN-INTERACTING PROTEIN 2"/>
    <property type="match status" value="1"/>
</dbReference>
<dbReference type="PANTHER" id="PTHR34562:SF15">
    <property type="entry name" value="WPP DOMAIN-INTERACTING PROTEIN 2"/>
    <property type="match status" value="1"/>
</dbReference>
<comment type="caution">
    <text evidence="2">The sequence shown here is derived from an EMBL/GenBank/DDBJ whole genome shotgun (WGS) entry which is preliminary data.</text>
</comment>
<protein>
    <submittedName>
        <fullName evidence="2">Uncharacterized protein</fullName>
    </submittedName>
</protein>
<dbReference type="EMBL" id="CACVBM020001940">
    <property type="protein sequence ID" value="CAA7062608.1"/>
    <property type="molecule type" value="Genomic_DNA"/>
</dbReference>
<evidence type="ECO:0000313" key="3">
    <source>
        <dbReference type="Proteomes" id="UP000467841"/>
    </source>
</evidence>
<proteinExistence type="predicted"/>